<evidence type="ECO:0000313" key="6">
    <source>
        <dbReference type="Proteomes" id="UP000762676"/>
    </source>
</evidence>
<dbReference type="Pfam" id="PF00337">
    <property type="entry name" value="Gal-bind_lectin"/>
    <property type="match status" value="1"/>
</dbReference>
<dbReference type="PROSITE" id="PS51304">
    <property type="entry name" value="GALECTIN"/>
    <property type="match status" value="1"/>
</dbReference>
<protein>
    <recommendedName>
        <fullName evidence="2">Galectin</fullName>
    </recommendedName>
</protein>
<feature type="signal peptide" evidence="3">
    <location>
        <begin position="1"/>
        <end position="18"/>
    </location>
</feature>
<evidence type="ECO:0000313" key="5">
    <source>
        <dbReference type="EMBL" id="GFR67861.1"/>
    </source>
</evidence>
<organism evidence="5 6">
    <name type="scientific">Elysia marginata</name>
    <dbReference type="NCBI Taxonomy" id="1093978"/>
    <lineage>
        <taxon>Eukaryota</taxon>
        <taxon>Metazoa</taxon>
        <taxon>Spiralia</taxon>
        <taxon>Lophotrochozoa</taxon>
        <taxon>Mollusca</taxon>
        <taxon>Gastropoda</taxon>
        <taxon>Heterobranchia</taxon>
        <taxon>Euthyneura</taxon>
        <taxon>Panpulmonata</taxon>
        <taxon>Sacoglossa</taxon>
        <taxon>Placobranchoidea</taxon>
        <taxon>Plakobranchidae</taxon>
        <taxon>Elysia</taxon>
    </lineage>
</organism>
<evidence type="ECO:0000259" key="4">
    <source>
        <dbReference type="PROSITE" id="PS51304"/>
    </source>
</evidence>
<accession>A0AAV4F4E1</accession>
<sequence length="269" mass="30548">MHFLFWLPLLALISIITGQCNFSNQPFQMTGEVTGIACTNFSLSDMTTGQCVLYCHFRNDCQVAYQSCEAPGCLCVLCQGSHAIDFTRLDRKFYLKGNMVTTDPAVPPYRKWTLPGGGLKVGRVFIIRLLLSSQSITLHLVDPNIVGFPFYIRIDVIDRRIVRNSKKGKKYGNQESAIPYFNFTGGQEIELTCVVRKDEYLVYIDQYEFFTFTHRFPALDTISLFELIPEMLEAKRTGKAAWLAYPARLIINGEEVKSVTPRPQPQMTA</sequence>
<evidence type="ECO:0000256" key="3">
    <source>
        <dbReference type="SAM" id="SignalP"/>
    </source>
</evidence>
<dbReference type="Proteomes" id="UP000762676">
    <property type="component" value="Unassembled WGS sequence"/>
</dbReference>
<dbReference type="SMART" id="SM00908">
    <property type="entry name" value="Gal-bind_lectin"/>
    <property type="match status" value="1"/>
</dbReference>
<keyword evidence="3" id="KW-0732">Signal</keyword>
<dbReference type="GO" id="GO:0030246">
    <property type="term" value="F:carbohydrate binding"/>
    <property type="evidence" value="ECO:0007669"/>
    <property type="project" value="UniProtKB-UniRule"/>
</dbReference>
<dbReference type="SMART" id="SM00276">
    <property type="entry name" value="GLECT"/>
    <property type="match status" value="1"/>
</dbReference>
<gene>
    <name evidence="5" type="ORF">ElyMa_003718000</name>
</gene>
<dbReference type="EMBL" id="BMAT01007617">
    <property type="protein sequence ID" value="GFR67861.1"/>
    <property type="molecule type" value="Genomic_DNA"/>
</dbReference>
<reference evidence="5 6" key="1">
    <citation type="journal article" date="2021" name="Elife">
        <title>Chloroplast acquisition without the gene transfer in kleptoplastic sea slugs, Plakobranchus ocellatus.</title>
        <authorList>
            <person name="Maeda T."/>
            <person name="Takahashi S."/>
            <person name="Yoshida T."/>
            <person name="Shimamura S."/>
            <person name="Takaki Y."/>
            <person name="Nagai Y."/>
            <person name="Toyoda A."/>
            <person name="Suzuki Y."/>
            <person name="Arimoto A."/>
            <person name="Ishii H."/>
            <person name="Satoh N."/>
            <person name="Nishiyama T."/>
            <person name="Hasebe M."/>
            <person name="Maruyama T."/>
            <person name="Minagawa J."/>
            <person name="Obokata J."/>
            <person name="Shigenobu S."/>
        </authorList>
    </citation>
    <scope>NUCLEOTIDE SEQUENCE [LARGE SCALE GENOMIC DNA]</scope>
</reference>
<dbReference type="Gene3D" id="2.60.120.200">
    <property type="match status" value="1"/>
</dbReference>
<dbReference type="SUPFAM" id="SSF49899">
    <property type="entry name" value="Concanavalin A-like lectins/glucanases"/>
    <property type="match status" value="1"/>
</dbReference>
<evidence type="ECO:0000256" key="2">
    <source>
        <dbReference type="RuleBase" id="RU102079"/>
    </source>
</evidence>
<feature type="domain" description="Galectin" evidence="4">
    <location>
        <begin position="111"/>
        <end position="262"/>
    </location>
</feature>
<dbReference type="InterPro" id="IPR013320">
    <property type="entry name" value="ConA-like_dom_sf"/>
</dbReference>
<dbReference type="InterPro" id="IPR001079">
    <property type="entry name" value="Galectin_CRD"/>
</dbReference>
<dbReference type="AlphaFoldDB" id="A0AAV4F4E1"/>
<comment type="caution">
    <text evidence="5">The sequence shown here is derived from an EMBL/GenBank/DDBJ whole genome shotgun (WGS) entry which is preliminary data.</text>
</comment>
<name>A0AAV4F4E1_9GAST</name>
<keyword evidence="6" id="KW-1185">Reference proteome</keyword>
<evidence type="ECO:0000256" key="1">
    <source>
        <dbReference type="ARBA" id="ARBA00022734"/>
    </source>
</evidence>
<feature type="chain" id="PRO_5043730312" description="Galectin" evidence="3">
    <location>
        <begin position="19"/>
        <end position="269"/>
    </location>
</feature>
<keyword evidence="1 2" id="KW-0430">Lectin</keyword>
<proteinExistence type="predicted"/>